<dbReference type="WBParaSite" id="nRc.2.0.1.t19726-RA">
    <property type="protein sequence ID" value="nRc.2.0.1.t19726-RA"/>
    <property type="gene ID" value="nRc.2.0.1.g19726"/>
</dbReference>
<reference evidence="2" key="1">
    <citation type="submission" date="2022-11" db="UniProtKB">
        <authorList>
            <consortium name="WormBaseParasite"/>
        </authorList>
    </citation>
    <scope>IDENTIFICATION</scope>
</reference>
<proteinExistence type="predicted"/>
<accession>A0A915IZT7</accession>
<dbReference type="Proteomes" id="UP000887565">
    <property type="component" value="Unplaced"/>
</dbReference>
<keyword evidence="1" id="KW-1185">Reference proteome</keyword>
<organism evidence="1 2">
    <name type="scientific">Romanomermis culicivorax</name>
    <name type="common">Nematode worm</name>
    <dbReference type="NCBI Taxonomy" id="13658"/>
    <lineage>
        <taxon>Eukaryota</taxon>
        <taxon>Metazoa</taxon>
        <taxon>Ecdysozoa</taxon>
        <taxon>Nematoda</taxon>
        <taxon>Enoplea</taxon>
        <taxon>Dorylaimia</taxon>
        <taxon>Mermithida</taxon>
        <taxon>Mermithoidea</taxon>
        <taxon>Mermithidae</taxon>
        <taxon>Romanomermis</taxon>
    </lineage>
</organism>
<protein>
    <submittedName>
        <fullName evidence="2">Uncharacterized protein</fullName>
    </submittedName>
</protein>
<name>A0A915IZT7_ROMCU</name>
<sequence>MGTNAAPFLDYVTVSKGGHFSVDIPVFDLPDDEKITHIIIRFHDDLGHCSQEEIQYTEVTIEDEKDQDLKVHLDDSY</sequence>
<evidence type="ECO:0000313" key="1">
    <source>
        <dbReference type="Proteomes" id="UP000887565"/>
    </source>
</evidence>
<dbReference type="AlphaFoldDB" id="A0A915IZT7"/>
<evidence type="ECO:0000313" key="2">
    <source>
        <dbReference type="WBParaSite" id="nRc.2.0.1.t19726-RA"/>
    </source>
</evidence>